<sequence>MMMNRFAVFCFLALLSATSVDADRPNVVFLLSDDQGWNDYGLMGHPHIQTPALDELAKRGLVYERGYVTAPLCRPSLASLVTGMYPHQIGIRGNDPMLPAGTNRKEAKYRAISTEFRNRMTAPMREFPSFVKELKKSGYATLQTGKWWEGNPLDHGFTDAMTHGNHSRGGRHGDVGLRIGRETMQPIYDFVDKANENEQPFFIWYGVFLPHAPHNAPDRLFNKYKDIAPDEPTARYWANVEWLDEGCGQIVDYLKQKNIYKNTIFVFTCDNGWVQNPERTNASIRSKREPVEAGIRTPIFVTHEGTIEPARDKTTLASNIDIATTILHACGIQPPAEMTGLDLRDPEALQERNRVFVDVYEHDSDLDQLEDLGSGLVARVVIDGWHKLIARPSGSELYHLKHDPDDRNDLSTQHPATVQKLEGMIHAWMNEEAAQ</sequence>
<evidence type="ECO:0000256" key="5">
    <source>
        <dbReference type="ARBA" id="ARBA00022801"/>
    </source>
</evidence>
<evidence type="ECO:0000313" key="10">
    <source>
        <dbReference type="Proteomes" id="UP001202961"/>
    </source>
</evidence>
<feature type="chain" id="PRO_5047489761" evidence="7">
    <location>
        <begin position="23"/>
        <end position="435"/>
    </location>
</feature>
<keyword evidence="5" id="KW-0378">Hydrolase</keyword>
<evidence type="ECO:0000256" key="4">
    <source>
        <dbReference type="ARBA" id="ARBA00022729"/>
    </source>
</evidence>
<dbReference type="InterPro" id="IPR050738">
    <property type="entry name" value="Sulfatase"/>
</dbReference>
<dbReference type="EMBL" id="JAMQBK010000081">
    <property type="protein sequence ID" value="MCM2374183.1"/>
    <property type="molecule type" value="Genomic_DNA"/>
</dbReference>
<gene>
    <name evidence="9" type="ORF">NB063_26505</name>
</gene>
<accession>A0ABT0UCT4</accession>
<dbReference type="InterPro" id="IPR017850">
    <property type="entry name" value="Alkaline_phosphatase_core_sf"/>
</dbReference>
<comment type="similarity">
    <text evidence="2">Belongs to the sulfatase family.</text>
</comment>
<evidence type="ECO:0000256" key="2">
    <source>
        <dbReference type="ARBA" id="ARBA00008779"/>
    </source>
</evidence>
<comment type="cofactor">
    <cofactor evidence="1">
        <name>Ca(2+)</name>
        <dbReference type="ChEBI" id="CHEBI:29108"/>
    </cofactor>
</comment>
<evidence type="ECO:0000256" key="3">
    <source>
        <dbReference type="ARBA" id="ARBA00022723"/>
    </source>
</evidence>
<comment type="caution">
    <text evidence="9">The sequence shown here is derived from an EMBL/GenBank/DDBJ whole genome shotgun (WGS) entry which is preliminary data.</text>
</comment>
<dbReference type="Gene3D" id="3.30.1120.10">
    <property type="match status" value="1"/>
</dbReference>
<dbReference type="InterPro" id="IPR000917">
    <property type="entry name" value="Sulfatase_N"/>
</dbReference>
<dbReference type="SUPFAM" id="SSF53649">
    <property type="entry name" value="Alkaline phosphatase-like"/>
    <property type="match status" value="1"/>
</dbReference>
<keyword evidence="6" id="KW-0106">Calcium</keyword>
<dbReference type="Proteomes" id="UP001202961">
    <property type="component" value="Unassembled WGS sequence"/>
</dbReference>
<dbReference type="Pfam" id="PF00884">
    <property type="entry name" value="Sulfatase"/>
    <property type="match status" value="1"/>
</dbReference>
<reference evidence="9 10" key="1">
    <citation type="journal article" date="2022" name="Syst. Appl. Microbiol.">
        <title>Rhodopirellula aestuarii sp. nov., a novel member of the genus Rhodopirellula isolated from brackish sediments collected in the Tagus River estuary, Portugal.</title>
        <authorList>
            <person name="Vitorino I.R."/>
            <person name="Klimek D."/>
            <person name="Calusinska M."/>
            <person name="Lobo-da-Cunha A."/>
            <person name="Vasconcelos V."/>
            <person name="Lage O.M."/>
        </authorList>
    </citation>
    <scope>NUCLEOTIDE SEQUENCE [LARGE SCALE GENOMIC DNA]</scope>
    <source>
        <strain evidence="9 10">ICT_H3.1</strain>
    </source>
</reference>
<dbReference type="PANTHER" id="PTHR42693:SF42">
    <property type="entry name" value="ARYLSULFATASE G"/>
    <property type="match status" value="1"/>
</dbReference>
<evidence type="ECO:0000313" key="9">
    <source>
        <dbReference type="EMBL" id="MCM2374183.1"/>
    </source>
</evidence>
<keyword evidence="10" id="KW-1185">Reference proteome</keyword>
<name>A0ABT0UCT4_9BACT</name>
<keyword evidence="4 7" id="KW-0732">Signal</keyword>
<evidence type="ECO:0000256" key="1">
    <source>
        <dbReference type="ARBA" id="ARBA00001913"/>
    </source>
</evidence>
<evidence type="ECO:0000259" key="8">
    <source>
        <dbReference type="Pfam" id="PF00884"/>
    </source>
</evidence>
<dbReference type="Gene3D" id="3.40.720.10">
    <property type="entry name" value="Alkaline Phosphatase, subunit A"/>
    <property type="match status" value="1"/>
</dbReference>
<evidence type="ECO:0000256" key="6">
    <source>
        <dbReference type="ARBA" id="ARBA00022837"/>
    </source>
</evidence>
<protein>
    <submittedName>
        <fullName evidence="9">Sulfatase-like hydrolase/transferase</fullName>
    </submittedName>
</protein>
<evidence type="ECO:0000256" key="7">
    <source>
        <dbReference type="SAM" id="SignalP"/>
    </source>
</evidence>
<feature type="signal peptide" evidence="7">
    <location>
        <begin position="1"/>
        <end position="22"/>
    </location>
</feature>
<feature type="domain" description="Sulfatase N-terminal" evidence="8">
    <location>
        <begin position="25"/>
        <end position="332"/>
    </location>
</feature>
<organism evidence="9 10">
    <name type="scientific">Aporhodopirellula aestuarii</name>
    <dbReference type="NCBI Taxonomy" id="2950107"/>
    <lineage>
        <taxon>Bacteria</taxon>
        <taxon>Pseudomonadati</taxon>
        <taxon>Planctomycetota</taxon>
        <taxon>Planctomycetia</taxon>
        <taxon>Pirellulales</taxon>
        <taxon>Pirellulaceae</taxon>
        <taxon>Aporhodopirellula</taxon>
    </lineage>
</organism>
<dbReference type="PANTHER" id="PTHR42693">
    <property type="entry name" value="ARYLSULFATASE FAMILY MEMBER"/>
    <property type="match status" value="1"/>
</dbReference>
<proteinExistence type="inferred from homology"/>
<keyword evidence="3" id="KW-0479">Metal-binding</keyword>